<evidence type="ECO:0000313" key="11">
    <source>
        <dbReference type="Proteomes" id="UP001281410"/>
    </source>
</evidence>
<proteinExistence type="predicted"/>
<dbReference type="PROSITE" id="PS00109">
    <property type="entry name" value="PROTEIN_KINASE_TYR"/>
    <property type="match status" value="1"/>
</dbReference>
<dbReference type="InterPro" id="IPR051420">
    <property type="entry name" value="Ser_Thr_Kinases_DiverseReg"/>
</dbReference>
<feature type="domain" description="Protein kinase" evidence="9">
    <location>
        <begin position="1"/>
        <end position="198"/>
    </location>
</feature>
<dbReference type="PANTHER" id="PTHR48005:SF70">
    <property type="entry name" value="MDIS1-INTERACTING RECEPTOR LIKE KINASE 2-LIKE"/>
    <property type="match status" value="1"/>
</dbReference>
<dbReference type="Proteomes" id="UP001281410">
    <property type="component" value="Unassembled WGS sequence"/>
</dbReference>
<keyword evidence="5" id="KW-0418">Kinase</keyword>
<dbReference type="InterPro" id="IPR008266">
    <property type="entry name" value="Tyr_kinase_AS"/>
</dbReference>
<evidence type="ECO:0000256" key="5">
    <source>
        <dbReference type="ARBA" id="ARBA00022777"/>
    </source>
</evidence>
<dbReference type="AlphaFoldDB" id="A0AAE0EAW1"/>
<evidence type="ECO:0000256" key="7">
    <source>
        <dbReference type="ARBA" id="ARBA00047899"/>
    </source>
</evidence>
<dbReference type="SUPFAM" id="SSF56112">
    <property type="entry name" value="Protein kinase-like (PK-like)"/>
    <property type="match status" value="1"/>
</dbReference>
<dbReference type="FunFam" id="1.10.510.10:FF:001023">
    <property type="entry name" value="Os07g0541700 protein"/>
    <property type="match status" value="1"/>
</dbReference>
<evidence type="ECO:0000256" key="4">
    <source>
        <dbReference type="ARBA" id="ARBA00022741"/>
    </source>
</evidence>
<gene>
    <name evidence="10" type="ORF">Dsin_015017</name>
</gene>
<evidence type="ECO:0000256" key="6">
    <source>
        <dbReference type="ARBA" id="ARBA00022840"/>
    </source>
</evidence>
<reference evidence="10" key="1">
    <citation type="journal article" date="2023" name="Plant J.">
        <title>Genome sequences and population genomics provide insights into the demographic history, inbreeding, and mutation load of two 'living fossil' tree species of Dipteronia.</title>
        <authorList>
            <person name="Feng Y."/>
            <person name="Comes H.P."/>
            <person name="Chen J."/>
            <person name="Zhu S."/>
            <person name="Lu R."/>
            <person name="Zhang X."/>
            <person name="Li P."/>
            <person name="Qiu J."/>
            <person name="Olsen K.M."/>
            <person name="Qiu Y."/>
        </authorList>
    </citation>
    <scope>NUCLEOTIDE SEQUENCE</scope>
    <source>
        <strain evidence="10">NBL</strain>
    </source>
</reference>
<keyword evidence="3" id="KW-0808">Transferase</keyword>
<evidence type="ECO:0000259" key="9">
    <source>
        <dbReference type="PROSITE" id="PS50011"/>
    </source>
</evidence>
<comment type="caution">
    <text evidence="10">The sequence shown here is derived from an EMBL/GenBank/DDBJ whole genome shotgun (WGS) entry which is preliminary data.</text>
</comment>
<keyword evidence="2" id="KW-0723">Serine/threonine-protein kinase</keyword>
<evidence type="ECO:0000256" key="2">
    <source>
        <dbReference type="ARBA" id="ARBA00022527"/>
    </source>
</evidence>
<dbReference type="PANTHER" id="PTHR48005">
    <property type="entry name" value="LEUCINE RICH REPEAT KINASE 2"/>
    <property type="match status" value="1"/>
</dbReference>
<dbReference type="InterPro" id="IPR000719">
    <property type="entry name" value="Prot_kinase_dom"/>
</dbReference>
<evidence type="ECO:0000313" key="10">
    <source>
        <dbReference type="EMBL" id="KAK3221047.1"/>
    </source>
</evidence>
<dbReference type="GO" id="GO:0004674">
    <property type="term" value="F:protein serine/threonine kinase activity"/>
    <property type="evidence" value="ECO:0007669"/>
    <property type="project" value="UniProtKB-KW"/>
</dbReference>
<dbReference type="GO" id="GO:0005524">
    <property type="term" value="F:ATP binding"/>
    <property type="evidence" value="ECO:0007669"/>
    <property type="project" value="UniProtKB-KW"/>
</dbReference>
<evidence type="ECO:0000256" key="3">
    <source>
        <dbReference type="ARBA" id="ARBA00022679"/>
    </source>
</evidence>
<name>A0AAE0EAW1_9ROSI</name>
<dbReference type="Pfam" id="PF07714">
    <property type="entry name" value="PK_Tyr_Ser-Thr"/>
    <property type="match status" value="1"/>
</dbReference>
<accession>A0AAE0EAW1</accession>
<keyword evidence="11" id="KW-1185">Reference proteome</keyword>
<evidence type="ECO:0000256" key="1">
    <source>
        <dbReference type="ARBA" id="ARBA00012513"/>
    </source>
</evidence>
<organism evidence="10 11">
    <name type="scientific">Dipteronia sinensis</name>
    <dbReference type="NCBI Taxonomy" id="43782"/>
    <lineage>
        <taxon>Eukaryota</taxon>
        <taxon>Viridiplantae</taxon>
        <taxon>Streptophyta</taxon>
        <taxon>Embryophyta</taxon>
        <taxon>Tracheophyta</taxon>
        <taxon>Spermatophyta</taxon>
        <taxon>Magnoliopsida</taxon>
        <taxon>eudicotyledons</taxon>
        <taxon>Gunneridae</taxon>
        <taxon>Pentapetalae</taxon>
        <taxon>rosids</taxon>
        <taxon>malvids</taxon>
        <taxon>Sapindales</taxon>
        <taxon>Sapindaceae</taxon>
        <taxon>Hippocastanoideae</taxon>
        <taxon>Acereae</taxon>
        <taxon>Dipteronia</taxon>
    </lineage>
</organism>
<dbReference type="EC" id="2.7.11.1" evidence="1"/>
<dbReference type="EMBL" id="JANJYJ010000004">
    <property type="protein sequence ID" value="KAK3221047.1"/>
    <property type="molecule type" value="Genomic_DNA"/>
</dbReference>
<sequence>MEKGSLAEILSNENEARELDWEKRSKVIKGVAHALSYMHHDRVPPIIHRDISSKNVLLNTDMEAHVSDFGTAKFLSLIHLIGQQLQAHMATLLQVNIYSFSELAYTMAVTEKCDVYSFGVLVLEILMGRHPRELISDINSSHDRIVDLKTMLDPRLSHPLTPKLTQELSLMLNTALSCLYFNAESRPPMRAVSQQLEMETGPE</sequence>
<dbReference type="Gene3D" id="1.10.510.10">
    <property type="entry name" value="Transferase(Phosphotransferase) domain 1"/>
    <property type="match status" value="1"/>
</dbReference>
<comment type="catalytic activity">
    <reaction evidence="8">
        <text>L-seryl-[protein] + ATP = O-phospho-L-seryl-[protein] + ADP + H(+)</text>
        <dbReference type="Rhea" id="RHEA:17989"/>
        <dbReference type="Rhea" id="RHEA-COMP:9863"/>
        <dbReference type="Rhea" id="RHEA-COMP:11604"/>
        <dbReference type="ChEBI" id="CHEBI:15378"/>
        <dbReference type="ChEBI" id="CHEBI:29999"/>
        <dbReference type="ChEBI" id="CHEBI:30616"/>
        <dbReference type="ChEBI" id="CHEBI:83421"/>
        <dbReference type="ChEBI" id="CHEBI:456216"/>
        <dbReference type="EC" id="2.7.11.1"/>
    </reaction>
</comment>
<keyword evidence="6" id="KW-0067">ATP-binding</keyword>
<dbReference type="InterPro" id="IPR011009">
    <property type="entry name" value="Kinase-like_dom_sf"/>
</dbReference>
<protein>
    <recommendedName>
        <fullName evidence="1">non-specific serine/threonine protein kinase</fullName>
        <ecNumber evidence="1">2.7.11.1</ecNumber>
    </recommendedName>
</protein>
<evidence type="ECO:0000256" key="8">
    <source>
        <dbReference type="ARBA" id="ARBA00048679"/>
    </source>
</evidence>
<dbReference type="PROSITE" id="PS50011">
    <property type="entry name" value="PROTEIN_KINASE_DOM"/>
    <property type="match status" value="1"/>
</dbReference>
<dbReference type="SMART" id="SM00220">
    <property type="entry name" value="S_TKc"/>
    <property type="match status" value="1"/>
</dbReference>
<keyword evidence="4" id="KW-0547">Nucleotide-binding</keyword>
<comment type="catalytic activity">
    <reaction evidence="7">
        <text>L-threonyl-[protein] + ATP = O-phospho-L-threonyl-[protein] + ADP + H(+)</text>
        <dbReference type="Rhea" id="RHEA:46608"/>
        <dbReference type="Rhea" id="RHEA-COMP:11060"/>
        <dbReference type="Rhea" id="RHEA-COMP:11605"/>
        <dbReference type="ChEBI" id="CHEBI:15378"/>
        <dbReference type="ChEBI" id="CHEBI:30013"/>
        <dbReference type="ChEBI" id="CHEBI:30616"/>
        <dbReference type="ChEBI" id="CHEBI:61977"/>
        <dbReference type="ChEBI" id="CHEBI:456216"/>
        <dbReference type="EC" id="2.7.11.1"/>
    </reaction>
</comment>
<dbReference type="InterPro" id="IPR001245">
    <property type="entry name" value="Ser-Thr/Tyr_kinase_cat_dom"/>
</dbReference>